<feature type="region of interest" description="Disordered" evidence="1">
    <location>
        <begin position="63"/>
        <end position="88"/>
    </location>
</feature>
<dbReference type="AlphaFoldDB" id="A0AA39I5N3"/>
<comment type="caution">
    <text evidence="2">The sequence shown here is derived from an EMBL/GenBank/DDBJ whole genome shotgun (WGS) entry which is preliminary data.</text>
</comment>
<keyword evidence="3" id="KW-1185">Reference proteome</keyword>
<evidence type="ECO:0000313" key="3">
    <source>
        <dbReference type="Proteomes" id="UP001175271"/>
    </source>
</evidence>
<protein>
    <submittedName>
        <fullName evidence="2">Uncharacterized protein</fullName>
    </submittedName>
</protein>
<reference evidence="2" key="1">
    <citation type="submission" date="2023-06" db="EMBL/GenBank/DDBJ databases">
        <title>Genomic analysis of the entomopathogenic nematode Steinernema hermaphroditum.</title>
        <authorList>
            <person name="Schwarz E.M."/>
            <person name="Heppert J.K."/>
            <person name="Baniya A."/>
            <person name="Schwartz H.T."/>
            <person name="Tan C.-H."/>
            <person name="Antoshechkin I."/>
            <person name="Sternberg P.W."/>
            <person name="Goodrich-Blair H."/>
            <person name="Dillman A.R."/>
        </authorList>
    </citation>
    <scope>NUCLEOTIDE SEQUENCE</scope>
    <source>
        <strain evidence="2">PS9179</strain>
        <tissue evidence="2">Whole animal</tissue>
    </source>
</reference>
<accession>A0AA39I5N3</accession>
<evidence type="ECO:0000256" key="1">
    <source>
        <dbReference type="SAM" id="MobiDB-lite"/>
    </source>
</evidence>
<organism evidence="2 3">
    <name type="scientific">Steinernema hermaphroditum</name>
    <dbReference type="NCBI Taxonomy" id="289476"/>
    <lineage>
        <taxon>Eukaryota</taxon>
        <taxon>Metazoa</taxon>
        <taxon>Ecdysozoa</taxon>
        <taxon>Nematoda</taxon>
        <taxon>Chromadorea</taxon>
        <taxon>Rhabditida</taxon>
        <taxon>Tylenchina</taxon>
        <taxon>Panagrolaimomorpha</taxon>
        <taxon>Strongyloidoidea</taxon>
        <taxon>Steinernematidae</taxon>
        <taxon>Steinernema</taxon>
    </lineage>
</organism>
<dbReference type="EMBL" id="JAUCMV010000002">
    <property type="protein sequence ID" value="KAK0416814.1"/>
    <property type="molecule type" value="Genomic_DNA"/>
</dbReference>
<gene>
    <name evidence="2" type="ORF">QR680_012698</name>
</gene>
<feature type="compositionally biased region" description="Basic and acidic residues" evidence="1">
    <location>
        <begin position="69"/>
        <end position="81"/>
    </location>
</feature>
<evidence type="ECO:0000313" key="2">
    <source>
        <dbReference type="EMBL" id="KAK0416814.1"/>
    </source>
</evidence>
<proteinExistence type="predicted"/>
<sequence>MPDIRFLQVVPIPGREVVQRNFANLLKNGHQVGKEKYSFRRLSLNERFMLMYRGYVLREAQQAEAPEGAEGHRKEARRQEEQEGSPSRMHSEMLLDVVLVATLLLLVEASEGDAPLRRAKWMEFALLFPFSSLRFQKGNPTIELIKRLPLDFWSLFSRRP</sequence>
<dbReference type="Proteomes" id="UP001175271">
    <property type="component" value="Unassembled WGS sequence"/>
</dbReference>
<name>A0AA39I5N3_9BILA</name>